<evidence type="ECO:0000313" key="3">
    <source>
        <dbReference type="EMBL" id="GAA4472211.1"/>
    </source>
</evidence>
<proteinExistence type="inferred from homology"/>
<name>A0ABP8NVT4_9NOCA</name>
<protein>
    <submittedName>
        <fullName evidence="3">Amidinotransferase</fullName>
    </submittedName>
</protein>
<evidence type="ECO:0000313" key="4">
    <source>
        <dbReference type="Proteomes" id="UP001501183"/>
    </source>
</evidence>
<dbReference type="PANTHER" id="PTHR12737:SF9">
    <property type="entry name" value="DIMETHYLARGININASE"/>
    <property type="match status" value="1"/>
</dbReference>
<dbReference type="EMBL" id="BAABFB010000014">
    <property type="protein sequence ID" value="GAA4472211.1"/>
    <property type="molecule type" value="Genomic_DNA"/>
</dbReference>
<evidence type="ECO:0000256" key="2">
    <source>
        <dbReference type="ARBA" id="ARBA00022801"/>
    </source>
</evidence>
<sequence length="266" mass="29444">MCPPTYFDVAYRINDWMDPGTPVDHELAGRQWQSLVDAFRGLGHRVHLIDPVAGLPDMVFVTDSGTVVDGVALGARYRSEHRAPEADHVLRWFEANGLRRAVRPRYINEGGGDFLVVGEMIFAGTGFRTDERAHAEAEWAFGKRVVTLRLVDPHYYHLNTAMGVLDDRTVAYLPSAFDERSVTVLRSLFPDAVIATEADTRWLALNLVSDGHNVVMAAQATALAAQLRARGYNPVPVDMSEFLKSGGGIRCCTLELRGWRPPGSQP</sequence>
<organism evidence="3 4">
    <name type="scientific">Rhodococcus olei</name>
    <dbReference type="NCBI Taxonomy" id="2161675"/>
    <lineage>
        <taxon>Bacteria</taxon>
        <taxon>Bacillati</taxon>
        <taxon>Actinomycetota</taxon>
        <taxon>Actinomycetes</taxon>
        <taxon>Mycobacteriales</taxon>
        <taxon>Nocardiaceae</taxon>
        <taxon>Rhodococcus</taxon>
    </lineage>
</organism>
<comment type="caution">
    <text evidence="3">The sequence shown here is derived from an EMBL/GenBank/DDBJ whole genome shotgun (WGS) entry which is preliminary data.</text>
</comment>
<dbReference type="Gene3D" id="3.75.10.10">
    <property type="entry name" value="L-arginine/glycine Amidinotransferase, Chain A"/>
    <property type="match status" value="1"/>
</dbReference>
<keyword evidence="4" id="KW-1185">Reference proteome</keyword>
<dbReference type="PANTHER" id="PTHR12737">
    <property type="entry name" value="DIMETHYLARGININE DIMETHYLAMINOHYDROLASE"/>
    <property type="match status" value="1"/>
</dbReference>
<gene>
    <name evidence="3" type="ORF">GCM10023094_04040</name>
</gene>
<dbReference type="RefSeq" id="WP_345341544.1">
    <property type="nucleotide sequence ID" value="NZ_BAABFB010000014.1"/>
</dbReference>
<dbReference type="SUPFAM" id="SSF55909">
    <property type="entry name" value="Pentein"/>
    <property type="match status" value="1"/>
</dbReference>
<comment type="similarity">
    <text evidence="1">Belongs to the DDAH family.</text>
</comment>
<dbReference type="Proteomes" id="UP001501183">
    <property type="component" value="Unassembled WGS sequence"/>
</dbReference>
<reference evidence="4" key="1">
    <citation type="journal article" date="2019" name="Int. J. Syst. Evol. Microbiol.">
        <title>The Global Catalogue of Microorganisms (GCM) 10K type strain sequencing project: providing services to taxonomists for standard genome sequencing and annotation.</title>
        <authorList>
            <consortium name="The Broad Institute Genomics Platform"/>
            <consortium name="The Broad Institute Genome Sequencing Center for Infectious Disease"/>
            <person name="Wu L."/>
            <person name="Ma J."/>
        </authorList>
    </citation>
    <scope>NUCLEOTIDE SEQUENCE [LARGE SCALE GENOMIC DNA]</scope>
    <source>
        <strain evidence="4">JCM 32206</strain>
    </source>
</reference>
<dbReference type="NCBIfam" id="NF045659">
    <property type="entry name" value="DiMArgaseDdahMtb"/>
    <property type="match status" value="1"/>
</dbReference>
<keyword evidence="2" id="KW-0378">Hydrolase</keyword>
<dbReference type="Pfam" id="PF19420">
    <property type="entry name" value="DDAH_eukar"/>
    <property type="match status" value="1"/>
</dbReference>
<evidence type="ECO:0000256" key="1">
    <source>
        <dbReference type="ARBA" id="ARBA00008532"/>
    </source>
</evidence>
<dbReference type="InterPro" id="IPR033199">
    <property type="entry name" value="DDAH-like"/>
</dbReference>
<accession>A0ABP8NVT4</accession>